<gene>
    <name evidence="1" type="ORF">HMPREF3196_02041</name>
</gene>
<sequence length="65" mass="7284">MQNIVLRFRHPQHSYSFAGPPRTSHPLVCHTACGGHVKCAGSRLPCRSERFSIRNVRVPSSAKRT</sequence>
<comment type="caution">
    <text evidence="1">The sequence shown here is derived from an EMBL/GenBank/DDBJ whole genome shotgun (WGS) entry which is preliminary data.</text>
</comment>
<evidence type="ECO:0000313" key="1">
    <source>
        <dbReference type="EMBL" id="KWZ80049.1"/>
    </source>
</evidence>
<organism evidence="1 2">
    <name type="scientific">Bifidobacterium bifidum</name>
    <dbReference type="NCBI Taxonomy" id="1681"/>
    <lineage>
        <taxon>Bacteria</taxon>
        <taxon>Bacillati</taxon>
        <taxon>Actinomycetota</taxon>
        <taxon>Actinomycetes</taxon>
        <taxon>Bifidobacteriales</taxon>
        <taxon>Bifidobacteriaceae</taxon>
        <taxon>Bifidobacterium</taxon>
    </lineage>
</organism>
<dbReference type="EMBL" id="LRPO01000055">
    <property type="protein sequence ID" value="KWZ80049.1"/>
    <property type="molecule type" value="Genomic_DNA"/>
</dbReference>
<protein>
    <submittedName>
        <fullName evidence="1">Uncharacterized protein</fullName>
    </submittedName>
</protein>
<reference evidence="1 2" key="1">
    <citation type="submission" date="2016-01" db="EMBL/GenBank/DDBJ databases">
        <authorList>
            <person name="Oliw E.H."/>
        </authorList>
    </citation>
    <scope>NUCLEOTIDE SEQUENCE [LARGE SCALE GENOMIC DNA]</scope>
    <source>
        <strain evidence="1 2">MJR8628B</strain>
    </source>
</reference>
<proteinExistence type="predicted"/>
<name>A0A133KK65_BIFBI</name>
<accession>A0A133KK65</accession>
<dbReference type="AlphaFoldDB" id="A0A133KK65"/>
<evidence type="ECO:0000313" key="2">
    <source>
        <dbReference type="Proteomes" id="UP000070092"/>
    </source>
</evidence>
<dbReference type="Proteomes" id="UP000070092">
    <property type="component" value="Unassembled WGS sequence"/>
</dbReference>